<evidence type="ECO:0000256" key="7">
    <source>
        <dbReference type="SAM" id="Phobius"/>
    </source>
</evidence>
<protein>
    <submittedName>
        <fullName evidence="10">Prepilin peptidase</fullName>
    </submittedName>
</protein>
<dbReference type="Pfam" id="PF06750">
    <property type="entry name" value="A24_N_bact"/>
    <property type="match status" value="1"/>
</dbReference>
<comment type="caution">
    <text evidence="10">The sequence shown here is derived from an EMBL/GenBank/DDBJ whole genome shotgun (WGS) entry which is preliminary data.</text>
</comment>
<accession>A0ABS6EKM3</accession>
<keyword evidence="4 7" id="KW-0812">Transmembrane</keyword>
<gene>
    <name evidence="10" type="ORF">KQI86_13470</name>
</gene>
<keyword evidence="5 7" id="KW-1133">Transmembrane helix</keyword>
<feature type="transmembrane region" description="Helical" evidence="7">
    <location>
        <begin position="99"/>
        <end position="115"/>
    </location>
</feature>
<dbReference type="EMBL" id="JAHLQF010000003">
    <property type="protein sequence ID" value="MBU5485347.1"/>
    <property type="molecule type" value="Genomic_DNA"/>
</dbReference>
<comment type="subcellular location">
    <subcellularLocation>
        <location evidence="1">Cell membrane</location>
        <topology evidence="1">Multi-pass membrane protein</topology>
    </subcellularLocation>
</comment>
<reference evidence="10 11" key="1">
    <citation type="submission" date="2021-06" db="EMBL/GenBank/DDBJ databases">
        <authorList>
            <person name="Sun Q."/>
            <person name="Li D."/>
        </authorList>
    </citation>
    <scope>NUCLEOTIDE SEQUENCE [LARGE SCALE GENOMIC DNA]</scope>
    <source>
        <strain evidence="10 11">MSJ-11</strain>
    </source>
</reference>
<feature type="domain" description="Prepilin peptidase A24 N-terminal" evidence="9">
    <location>
        <begin position="11"/>
        <end position="92"/>
    </location>
</feature>
<dbReference type="InterPro" id="IPR050882">
    <property type="entry name" value="Prepilin_peptidase/N-MTase"/>
</dbReference>
<dbReference type="Proteomes" id="UP000726170">
    <property type="component" value="Unassembled WGS sequence"/>
</dbReference>
<dbReference type="Pfam" id="PF01478">
    <property type="entry name" value="Peptidase_A24"/>
    <property type="match status" value="1"/>
</dbReference>
<keyword evidence="11" id="KW-1185">Reference proteome</keyword>
<keyword evidence="6 7" id="KW-0472">Membrane</keyword>
<feature type="transmembrane region" description="Helical" evidence="7">
    <location>
        <begin position="228"/>
        <end position="251"/>
    </location>
</feature>
<sequence length="258" mass="29151">MILFYLLIFTIGLCVGSFLNVCIYRIPREESVIFPSSHCTNCNNRLVWKDLIPIASYLLLKGECRYCKEKISPRYAIIELITAISYVLVLIKYGFSLYSLKYLILISLLIVISLIDIDTMNIYFKTTVFGVVCGIVILAIEGISSGYGVHNYLYYFLGGIIPTIIITLIILMTRGMGWGDVEIFFICGLFLGVKLSMVMTFLSFIIGAIISLFLLYSKKKTRKDPIPFGPFIALGAFFAILMGDMIVNLYMSLYINLI</sequence>
<feature type="transmembrane region" description="Helical" evidence="7">
    <location>
        <begin position="152"/>
        <end position="171"/>
    </location>
</feature>
<comment type="similarity">
    <text evidence="2">Belongs to the peptidase A24 family.</text>
</comment>
<dbReference type="PANTHER" id="PTHR30487:SF0">
    <property type="entry name" value="PREPILIN LEADER PEPTIDASE_N-METHYLTRANSFERASE-RELATED"/>
    <property type="match status" value="1"/>
</dbReference>
<feature type="domain" description="Prepilin type IV endopeptidase peptidase" evidence="8">
    <location>
        <begin position="103"/>
        <end position="212"/>
    </location>
</feature>
<feature type="transmembrane region" description="Helical" evidence="7">
    <location>
        <begin position="183"/>
        <end position="216"/>
    </location>
</feature>
<dbReference type="InterPro" id="IPR010627">
    <property type="entry name" value="Prepilin_pept_A24_N"/>
</dbReference>
<keyword evidence="3" id="KW-1003">Cell membrane</keyword>
<evidence type="ECO:0000313" key="10">
    <source>
        <dbReference type="EMBL" id="MBU5485347.1"/>
    </source>
</evidence>
<evidence type="ECO:0000259" key="9">
    <source>
        <dbReference type="Pfam" id="PF06750"/>
    </source>
</evidence>
<evidence type="ECO:0000256" key="6">
    <source>
        <dbReference type="ARBA" id="ARBA00023136"/>
    </source>
</evidence>
<evidence type="ECO:0000256" key="4">
    <source>
        <dbReference type="ARBA" id="ARBA00022692"/>
    </source>
</evidence>
<feature type="transmembrane region" description="Helical" evidence="7">
    <location>
        <begin position="75"/>
        <end position="93"/>
    </location>
</feature>
<evidence type="ECO:0000313" key="11">
    <source>
        <dbReference type="Proteomes" id="UP000726170"/>
    </source>
</evidence>
<dbReference type="PANTHER" id="PTHR30487">
    <property type="entry name" value="TYPE 4 PREPILIN-LIKE PROTEINS LEADER PEPTIDE-PROCESSING ENZYME"/>
    <property type="match status" value="1"/>
</dbReference>
<feature type="transmembrane region" description="Helical" evidence="7">
    <location>
        <begin position="122"/>
        <end position="140"/>
    </location>
</feature>
<evidence type="ECO:0000259" key="8">
    <source>
        <dbReference type="Pfam" id="PF01478"/>
    </source>
</evidence>
<evidence type="ECO:0000256" key="3">
    <source>
        <dbReference type="ARBA" id="ARBA00022475"/>
    </source>
</evidence>
<dbReference type="InterPro" id="IPR000045">
    <property type="entry name" value="Prepilin_IV_endopep_pep"/>
</dbReference>
<name>A0ABS6EKM3_9CLOT</name>
<evidence type="ECO:0000256" key="1">
    <source>
        <dbReference type="ARBA" id="ARBA00004651"/>
    </source>
</evidence>
<organism evidence="10 11">
    <name type="scientific">Clostridium mobile</name>
    <dbReference type="NCBI Taxonomy" id="2841512"/>
    <lineage>
        <taxon>Bacteria</taxon>
        <taxon>Bacillati</taxon>
        <taxon>Bacillota</taxon>
        <taxon>Clostridia</taxon>
        <taxon>Eubacteriales</taxon>
        <taxon>Clostridiaceae</taxon>
        <taxon>Clostridium</taxon>
    </lineage>
</organism>
<feature type="transmembrane region" description="Helical" evidence="7">
    <location>
        <begin position="6"/>
        <end position="26"/>
    </location>
</feature>
<proteinExistence type="inferred from homology"/>
<evidence type="ECO:0000256" key="5">
    <source>
        <dbReference type="ARBA" id="ARBA00022989"/>
    </source>
</evidence>
<evidence type="ECO:0000256" key="2">
    <source>
        <dbReference type="ARBA" id="ARBA00005801"/>
    </source>
</evidence>